<reference evidence="3 4" key="1">
    <citation type="submission" date="2016-11" db="EMBL/GenBank/DDBJ databases">
        <title>Interaction between Lactobacillus species and yeast in water kefir.</title>
        <authorList>
            <person name="Behr J."/>
            <person name="Xu D."/>
            <person name="Vogel R.F."/>
        </authorList>
    </citation>
    <scope>NUCLEOTIDE SEQUENCE [LARGE SCALE GENOMIC DNA]</scope>
    <source>
        <strain evidence="3 4">TMW 1.1822</strain>
    </source>
</reference>
<evidence type="ECO:0000313" key="4">
    <source>
        <dbReference type="Proteomes" id="UP000314960"/>
    </source>
</evidence>
<dbReference type="AlphaFoldDB" id="A0A3Q8CME1"/>
<protein>
    <recommendedName>
        <fullName evidence="2">DUF1722 domain-containing protein</fullName>
    </recommendedName>
</protein>
<evidence type="ECO:0000313" key="3">
    <source>
        <dbReference type="EMBL" id="AUJ30318.1"/>
    </source>
</evidence>
<evidence type="ECO:0000256" key="1">
    <source>
        <dbReference type="SAM" id="Coils"/>
    </source>
</evidence>
<feature type="domain" description="DUF1722" evidence="2">
    <location>
        <begin position="12"/>
        <end position="119"/>
    </location>
</feature>
<dbReference type="Proteomes" id="UP000314960">
    <property type="component" value="Chromosome"/>
</dbReference>
<dbReference type="Pfam" id="PF08349">
    <property type="entry name" value="DUF1722"/>
    <property type="match status" value="1"/>
</dbReference>
<dbReference type="KEGG" id="lhw:BSQ49_09100"/>
<feature type="coiled-coil region" evidence="1">
    <location>
        <begin position="73"/>
        <end position="107"/>
    </location>
</feature>
<dbReference type="EMBL" id="CP018176">
    <property type="protein sequence ID" value="AUJ30318.1"/>
    <property type="molecule type" value="Genomic_DNA"/>
</dbReference>
<organism evidence="3 4">
    <name type="scientific">Liquorilactobacillus hordei</name>
    <dbReference type="NCBI Taxonomy" id="468911"/>
    <lineage>
        <taxon>Bacteria</taxon>
        <taxon>Bacillati</taxon>
        <taxon>Bacillota</taxon>
        <taxon>Bacilli</taxon>
        <taxon>Lactobacillales</taxon>
        <taxon>Lactobacillaceae</taxon>
        <taxon>Liquorilactobacillus</taxon>
    </lineage>
</organism>
<sequence length="127" mass="15689">MEKWQVSWAQNKYWVMSRSQQYYNEIRILAKENHWDEECQQRYEQILQEIDDMAPTRKTLTTAYQHVWGYFKKRATLEEKQNYQILLKKLEEKNDELGRYLVELTDKYEVKYLAESTLIKRLREANK</sequence>
<name>A0A3Q8CME1_9LACO</name>
<accession>A0A3Q8CME1</accession>
<evidence type="ECO:0000259" key="2">
    <source>
        <dbReference type="Pfam" id="PF08349"/>
    </source>
</evidence>
<keyword evidence="1" id="KW-0175">Coiled coil</keyword>
<proteinExistence type="predicted"/>
<gene>
    <name evidence="3" type="ORF">BSQ49_09100</name>
</gene>
<dbReference type="RefSeq" id="WP_141054314.1">
    <property type="nucleotide sequence ID" value="NZ_CP018176.1"/>
</dbReference>
<dbReference type="InterPro" id="IPR013560">
    <property type="entry name" value="DUF1722"/>
</dbReference>